<gene>
    <name evidence="5" type="ORF">CANTEDRAFT_104079</name>
</gene>
<dbReference type="PROSITE" id="PS50186">
    <property type="entry name" value="DEP"/>
    <property type="match status" value="1"/>
</dbReference>
<dbReference type="InterPro" id="IPR058855">
    <property type="entry name" value="RGS1/SST2-like_Fungal-DR"/>
</dbReference>
<sequence>MTSLHPNCNHFPGVQEAPKFLPDEESTHTKILYQTVNKHFSKTPSGKIFDDDLKEIFALMILKLDLQDHTSSYKLSLSKYYPYQFGVKKALATLENLDFNIDSPVNCISLSYKIDHELGLLCIHKFFDAKLLHSPGDRTRSRFNAKSTMQPTPKGVAIVKRFIEKSGIKFSRMPSLLASTLNSMTLFCFDRSFLNDKITYSTVLVTVLFAQLLGPVPSLWSPENKPDMFKINFDYNILNMDNLAPEKFSLMRDHLFASPLHHKYFANPESDSHVQYYISSNGVRVFKDKTFTTESKESYNIRYCVSGKAISQWLMDCTDILSVKISQEIGNLFIKLGYLVPIFDYPSAATSKVFRPSHDWYYRISDVGKTKSFWYRKQKPVSLLPSAVNSRECQSSFDDISKLTDVLNDSGLKYLFRIHLVNEYCAENINAYDRLKLFLKKVNLLSKLLNYIDLNFDKGSNIYKSQVLKLSNDCLATIYHIYFTYLSPKAPFVLNINYNLRKRISDVLVGNDKAFDNIYNFNNNAEFMCSSSLESPMTVVAHNPGIKDQSSGEKPSSSSFCSLQRSRSTQLSEREVRIPCLELNDDESVFSLRDLAPGRSRRTYLGNTPPTSARDEEFREIYKSLLSFAPIGNELVNSLYGLMEIDSFPKFLNSEIFQQFRSLFEVLPSTI</sequence>
<dbReference type="GO" id="GO:0009968">
    <property type="term" value="P:negative regulation of signal transduction"/>
    <property type="evidence" value="ECO:0007669"/>
    <property type="project" value="UniProtKB-KW"/>
</dbReference>
<proteinExistence type="predicted"/>
<dbReference type="Pfam" id="PF25889">
    <property type="entry name" value="WHD_Fungal_DR"/>
    <property type="match status" value="1"/>
</dbReference>
<dbReference type="PROSITE" id="PS50132">
    <property type="entry name" value="RGS"/>
    <property type="match status" value="1"/>
</dbReference>
<evidence type="ECO:0000313" key="6">
    <source>
        <dbReference type="Proteomes" id="UP000000707"/>
    </source>
</evidence>
<dbReference type="OrthoDB" id="196547at2759"/>
<evidence type="ECO:0008006" key="7">
    <source>
        <dbReference type="Google" id="ProtNLM"/>
    </source>
</evidence>
<feature type="domain" description="DEP" evidence="4">
    <location>
        <begin position="279"/>
        <end position="366"/>
    </location>
</feature>
<dbReference type="InterPro" id="IPR000591">
    <property type="entry name" value="DEP_dom"/>
</dbReference>
<evidence type="ECO:0000256" key="1">
    <source>
        <dbReference type="ARBA" id="ARBA00022700"/>
    </source>
</evidence>
<dbReference type="SUPFAM" id="SSF48097">
    <property type="entry name" value="Regulator of G-protein signaling, RGS"/>
    <property type="match status" value="1"/>
</dbReference>
<dbReference type="KEGG" id="cten:18245683"/>
<evidence type="ECO:0000259" key="3">
    <source>
        <dbReference type="PROSITE" id="PS50132"/>
    </source>
</evidence>
<keyword evidence="6" id="KW-1185">Reference proteome</keyword>
<protein>
    <recommendedName>
        <fullName evidence="7">RGS domain-containing protein</fullName>
    </recommendedName>
</protein>
<dbReference type="SUPFAM" id="SSF46785">
    <property type="entry name" value="Winged helix' DNA-binding domain"/>
    <property type="match status" value="1"/>
</dbReference>
<dbReference type="Proteomes" id="UP000000707">
    <property type="component" value="Unassembled WGS sequence"/>
</dbReference>
<dbReference type="SMART" id="SM00315">
    <property type="entry name" value="RGS"/>
    <property type="match status" value="1"/>
</dbReference>
<evidence type="ECO:0000256" key="2">
    <source>
        <dbReference type="SAM" id="MobiDB-lite"/>
    </source>
</evidence>
<dbReference type="InterPro" id="IPR036390">
    <property type="entry name" value="WH_DNA-bd_sf"/>
</dbReference>
<dbReference type="InterPro" id="IPR036305">
    <property type="entry name" value="RGS_sf"/>
</dbReference>
<dbReference type="PANTHER" id="PTHR10845">
    <property type="entry name" value="REGULATOR OF G PROTEIN SIGNALING"/>
    <property type="match status" value="1"/>
</dbReference>
<name>G3B2T8_CANTC</name>
<accession>G3B2T8</accession>
<evidence type="ECO:0000313" key="5">
    <source>
        <dbReference type="EMBL" id="EGV64760.1"/>
    </source>
</evidence>
<feature type="compositionally biased region" description="Low complexity" evidence="2">
    <location>
        <begin position="556"/>
        <end position="565"/>
    </location>
</feature>
<dbReference type="Gene3D" id="1.10.10.10">
    <property type="entry name" value="Winged helix-like DNA-binding domain superfamily/Winged helix DNA-binding domain"/>
    <property type="match status" value="1"/>
</dbReference>
<dbReference type="AlphaFoldDB" id="G3B2T8"/>
<feature type="domain" description="RGS" evidence="3">
    <location>
        <begin position="402"/>
        <end position="661"/>
    </location>
</feature>
<feature type="region of interest" description="Disordered" evidence="2">
    <location>
        <begin position="542"/>
        <end position="565"/>
    </location>
</feature>
<evidence type="ECO:0000259" key="4">
    <source>
        <dbReference type="PROSITE" id="PS50186"/>
    </source>
</evidence>
<dbReference type="InterPro" id="IPR016137">
    <property type="entry name" value="RGS"/>
</dbReference>
<dbReference type="CDD" id="cd04450">
    <property type="entry name" value="DEP_RGS7-like"/>
    <property type="match status" value="1"/>
</dbReference>
<dbReference type="EMBL" id="GL996515">
    <property type="protein sequence ID" value="EGV64760.1"/>
    <property type="molecule type" value="Genomic_DNA"/>
</dbReference>
<dbReference type="InterPro" id="IPR036388">
    <property type="entry name" value="WH-like_DNA-bd_sf"/>
</dbReference>
<dbReference type="Gene3D" id="1.10.167.10">
    <property type="entry name" value="Regulator of G-protein Signalling 4, domain 2"/>
    <property type="match status" value="1"/>
</dbReference>
<dbReference type="HOGENOM" id="CLU_024143_0_0_1"/>
<dbReference type="InterPro" id="IPR044926">
    <property type="entry name" value="RGS_subdomain_2"/>
</dbReference>
<dbReference type="eggNOG" id="KOG3589">
    <property type="taxonomic scope" value="Eukaryota"/>
</dbReference>
<dbReference type="STRING" id="590646.G3B2T8"/>
<reference evidence="5 6" key="1">
    <citation type="journal article" date="2011" name="Proc. Natl. Acad. Sci. U.S.A.">
        <title>Comparative genomics of xylose-fermenting fungi for enhanced biofuel production.</title>
        <authorList>
            <person name="Wohlbach D.J."/>
            <person name="Kuo A."/>
            <person name="Sato T.K."/>
            <person name="Potts K.M."/>
            <person name="Salamov A.A."/>
            <person name="LaButti K.M."/>
            <person name="Sun H."/>
            <person name="Clum A."/>
            <person name="Pangilinan J.L."/>
            <person name="Lindquist E.A."/>
            <person name="Lucas S."/>
            <person name="Lapidus A."/>
            <person name="Jin M."/>
            <person name="Gunawan C."/>
            <person name="Balan V."/>
            <person name="Dale B.E."/>
            <person name="Jeffries T.W."/>
            <person name="Zinkel R."/>
            <person name="Barry K.W."/>
            <person name="Grigoriev I.V."/>
            <person name="Gasch A.P."/>
        </authorList>
    </citation>
    <scope>NUCLEOTIDE SEQUENCE [LARGE SCALE GENOMIC DNA]</scope>
    <source>
        <strain evidence="6">ATCC 10573 / BCRC 21748 / CBS 615 / JCM 9827 / NBRC 10315 / NRRL Y-1498 / VKM Y-70</strain>
    </source>
</reference>
<dbReference type="PANTHER" id="PTHR10845:SF192">
    <property type="entry name" value="DOUBLE HIT, ISOFORM B"/>
    <property type="match status" value="1"/>
</dbReference>
<dbReference type="GeneID" id="18245683"/>
<keyword evidence="1" id="KW-0734">Signal transduction inhibitor</keyword>
<organism evidence="6">
    <name type="scientific">Candida tenuis (strain ATCC 10573 / BCRC 21748 / CBS 615 / JCM 9827 / NBRC 10315 / NRRL Y-1498 / VKM Y-70)</name>
    <name type="common">Yeast</name>
    <name type="synonym">Yamadazyma tenuis</name>
    <dbReference type="NCBI Taxonomy" id="590646"/>
    <lineage>
        <taxon>Eukaryota</taxon>
        <taxon>Fungi</taxon>
        <taxon>Dikarya</taxon>
        <taxon>Ascomycota</taxon>
        <taxon>Saccharomycotina</taxon>
        <taxon>Pichiomycetes</taxon>
        <taxon>Debaryomycetaceae</taxon>
        <taxon>Yamadazyma</taxon>
    </lineage>
</organism>
<dbReference type="SMART" id="SM00049">
    <property type="entry name" value="DEP"/>
    <property type="match status" value="1"/>
</dbReference>
<dbReference type="GO" id="GO:0035556">
    <property type="term" value="P:intracellular signal transduction"/>
    <property type="evidence" value="ECO:0007669"/>
    <property type="project" value="InterPro"/>
</dbReference>